<accession>A0A087E1M8</accession>
<proteinExistence type="predicted"/>
<reference evidence="1 2" key="1">
    <citation type="submission" date="2014-03" db="EMBL/GenBank/DDBJ databases">
        <title>Genomics of Bifidobacteria.</title>
        <authorList>
            <person name="Ventura M."/>
            <person name="Milani C."/>
            <person name="Lugli G.A."/>
        </authorList>
    </citation>
    <scope>NUCLEOTIDE SEQUENCE [LARGE SCALE GENOMIC DNA]</scope>
    <source>
        <strain evidence="1 2">LMG 21395</strain>
    </source>
</reference>
<dbReference type="AlphaFoldDB" id="A0A087E1M8"/>
<gene>
    <name evidence="1" type="ORF">THER5_1946</name>
</gene>
<sequence>MVARLSLGQVPRLVCGVAMQVMPLDCAQVRQGVLPPLRKKTRPRGF</sequence>
<name>A0A087E1M8_9BIFI</name>
<protein>
    <submittedName>
        <fullName evidence="1">Uncharacterized protein</fullName>
    </submittedName>
</protein>
<evidence type="ECO:0000313" key="2">
    <source>
        <dbReference type="Proteomes" id="UP000029003"/>
    </source>
</evidence>
<dbReference type="Proteomes" id="UP000029003">
    <property type="component" value="Unassembled WGS sequence"/>
</dbReference>
<organism evidence="1 2">
    <name type="scientific">Bifidobacterium thermacidophilum subsp. thermacidophilum</name>
    <dbReference type="NCBI Taxonomy" id="79262"/>
    <lineage>
        <taxon>Bacteria</taxon>
        <taxon>Bacillati</taxon>
        <taxon>Actinomycetota</taxon>
        <taxon>Actinomycetes</taxon>
        <taxon>Bifidobacteriales</taxon>
        <taxon>Bifidobacteriaceae</taxon>
        <taxon>Bifidobacterium</taxon>
    </lineage>
</organism>
<evidence type="ECO:0000313" key="1">
    <source>
        <dbReference type="EMBL" id="KFJ01679.1"/>
    </source>
</evidence>
<dbReference type="EMBL" id="JGZT01000008">
    <property type="protein sequence ID" value="KFJ01679.1"/>
    <property type="molecule type" value="Genomic_DNA"/>
</dbReference>
<comment type="caution">
    <text evidence="1">The sequence shown here is derived from an EMBL/GenBank/DDBJ whole genome shotgun (WGS) entry which is preliminary data.</text>
</comment>